<dbReference type="HAMAP" id="MF_01884">
    <property type="entry name" value="Rho"/>
    <property type="match status" value="1"/>
</dbReference>
<keyword evidence="2 9" id="KW-0547">Nucleotide-binding</keyword>
<evidence type="ECO:0000256" key="1">
    <source>
        <dbReference type="ARBA" id="ARBA00022472"/>
    </source>
</evidence>
<comment type="subunit">
    <text evidence="9">Homohexamer. The homohexamer assembles into an open ring structure.</text>
</comment>
<dbReference type="Pfam" id="PF00006">
    <property type="entry name" value="ATP-synt_ab"/>
    <property type="match status" value="1"/>
</dbReference>
<feature type="compositionally biased region" description="Low complexity" evidence="12">
    <location>
        <begin position="182"/>
        <end position="191"/>
    </location>
</feature>
<dbReference type="SMART" id="SM00382">
    <property type="entry name" value="AAA"/>
    <property type="match status" value="1"/>
</dbReference>
<dbReference type="GO" id="GO:0006353">
    <property type="term" value="P:DNA-templated transcription termination"/>
    <property type="evidence" value="ECO:0007669"/>
    <property type="project" value="UniProtKB-UniRule"/>
</dbReference>
<dbReference type="GO" id="GO:0016787">
    <property type="term" value="F:hydrolase activity"/>
    <property type="evidence" value="ECO:0007669"/>
    <property type="project" value="UniProtKB-KW"/>
</dbReference>
<protein>
    <recommendedName>
        <fullName evidence="9 10">Transcription termination factor Rho</fullName>
        <ecNumber evidence="9 10">3.6.4.-</ecNumber>
    </recommendedName>
    <alternativeName>
        <fullName evidence="9">ATP-dependent helicase Rho</fullName>
    </alternativeName>
</protein>
<evidence type="ECO:0000256" key="7">
    <source>
        <dbReference type="ARBA" id="ARBA00023015"/>
    </source>
</evidence>
<comment type="similarity">
    <text evidence="9 11">Belongs to the Rho family.</text>
</comment>
<dbReference type="Gene3D" id="3.40.50.300">
    <property type="entry name" value="P-loop containing nucleotide triphosphate hydrolases"/>
    <property type="match status" value="1"/>
</dbReference>
<dbReference type="Gene3D" id="2.40.50.140">
    <property type="entry name" value="Nucleic acid-binding proteins"/>
    <property type="match status" value="1"/>
</dbReference>
<comment type="caution">
    <text evidence="9">Lacks conserved residue(s) required for the propagation of feature annotation.</text>
</comment>
<keyword evidence="7 9" id="KW-0805">Transcription regulation</keyword>
<dbReference type="GO" id="GO:0005524">
    <property type="term" value="F:ATP binding"/>
    <property type="evidence" value="ECO:0007669"/>
    <property type="project" value="UniProtKB-UniRule"/>
</dbReference>
<dbReference type="PANTHER" id="PTHR46425">
    <property type="entry name" value="TRANSCRIPTION TERMINATION FACTOR RHO"/>
    <property type="match status" value="1"/>
</dbReference>
<dbReference type="InterPro" id="IPR027417">
    <property type="entry name" value="P-loop_NTPase"/>
</dbReference>
<dbReference type="EC" id="3.6.4.-" evidence="9 10"/>
<dbReference type="Pfam" id="PF07497">
    <property type="entry name" value="Rho_RNA_bind"/>
    <property type="match status" value="1"/>
</dbReference>
<evidence type="ECO:0000259" key="13">
    <source>
        <dbReference type="PROSITE" id="PS51856"/>
    </source>
</evidence>
<feature type="compositionally biased region" description="Basic residues" evidence="12">
    <location>
        <begin position="192"/>
        <end position="201"/>
    </location>
</feature>
<organism evidence="14 15">
    <name type="scientific">Rubellicoccus peritrichatus</name>
    <dbReference type="NCBI Taxonomy" id="3080537"/>
    <lineage>
        <taxon>Bacteria</taxon>
        <taxon>Pseudomonadati</taxon>
        <taxon>Verrucomicrobiota</taxon>
        <taxon>Opitutia</taxon>
        <taxon>Puniceicoccales</taxon>
        <taxon>Cerasicoccaceae</taxon>
        <taxon>Rubellicoccus</taxon>
    </lineage>
</organism>
<gene>
    <name evidence="9 14" type="primary">rho</name>
    <name evidence="14" type="ORF">RZN69_07735</name>
</gene>
<keyword evidence="6 9" id="KW-0694">RNA-binding</keyword>
<keyword evidence="5 9" id="KW-0067">ATP-binding</keyword>
<dbReference type="NCBIfam" id="NF006886">
    <property type="entry name" value="PRK09376.1"/>
    <property type="match status" value="1"/>
</dbReference>
<feature type="binding site" evidence="9">
    <location>
        <begin position="424"/>
        <end position="429"/>
    </location>
    <ligand>
        <name>ATP</name>
        <dbReference type="ChEBI" id="CHEBI:30616"/>
    </ligand>
</feature>
<dbReference type="PANTHER" id="PTHR46425:SF1">
    <property type="entry name" value="TRANSCRIPTION TERMINATION FACTOR RHO"/>
    <property type="match status" value="1"/>
</dbReference>
<evidence type="ECO:0000256" key="4">
    <source>
        <dbReference type="ARBA" id="ARBA00022806"/>
    </source>
</evidence>
<dbReference type="EMBL" id="CP136920">
    <property type="protein sequence ID" value="WOO43734.1"/>
    <property type="molecule type" value="Genomic_DNA"/>
</dbReference>
<evidence type="ECO:0000256" key="6">
    <source>
        <dbReference type="ARBA" id="ARBA00022884"/>
    </source>
</evidence>
<dbReference type="PROSITE" id="PS51856">
    <property type="entry name" value="RHO_RNA_BD"/>
    <property type="match status" value="1"/>
</dbReference>
<evidence type="ECO:0000256" key="5">
    <source>
        <dbReference type="ARBA" id="ARBA00022840"/>
    </source>
</evidence>
<dbReference type="InterPro" id="IPR000194">
    <property type="entry name" value="ATPase_F1/V1/A1_a/bsu_nucl-bd"/>
</dbReference>
<feature type="compositionally biased region" description="Low complexity" evidence="12">
    <location>
        <begin position="45"/>
        <end position="55"/>
    </location>
</feature>
<dbReference type="NCBIfam" id="TIGR00767">
    <property type="entry name" value="rho"/>
    <property type="match status" value="1"/>
</dbReference>
<dbReference type="InterPro" id="IPR041703">
    <property type="entry name" value="Rho_factor_ATP-bd"/>
</dbReference>
<keyword evidence="3 9" id="KW-0378">Hydrolase</keyword>
<dbReference type="GO" id="GO:0003723">
    <property type="term" value="F:RNA binding"/>
    <property type="evidence" value="ECO:0007669"/>
    <property type="project" value="UniProtKB-UniRule"/>
</dbReference>
<keyword evidence="1 9" id="KW-0806">Transcription termination</keyword>
<feature type="region of interest" description="Disordered" evidence="12">
    <location>
        <begin position="1"/>
        <end position="205"/>
    </location>
</feature>
<feature type="domain" description="Rho RNA-BD" evidence="13">
    <location>
        <begin position="300"/>
        <end position="375"/>
    </location>
</feature>
<proteinExistence type="inferred from homology"/>
<reference evidence="14 15" key="1">
    <citation type="submission" date="2023-10" db="EMBL/GenBank/DDBJ databases">
        <title>Rubellicoccus peritrichatus gen. nov., sp. nov., isolated from an algae of coral reef tank.</title>
        <authorList>
            <person name="Luo J."/>
        </authorList>
    </citation>
    <scope>NUCLEOTIDE SEQUENCE [LARGE SCALE GENOMIC DNA]</scope>
    <source>
        <strain evidence="14 15">CR14</strain>
    </source>
</reference>
<dbReference type="KEGG" id="puo:RZN69_07735"/>
<dbReference type="Proteomes" id="UP001304300">
    <property type="component" value="Chromosome"/>
</dbReference>
<keyword evidence="4 9" id="KW-0347">Helicase</keyword>
<feature type="compositionally biased region" description="Basic and acidic residues" evidence="12">
    <location>
        <begin position="83"/>
        <end position="97"/>
    </location>
</feature>
<keyword evidence="15" id="KW-1185">Reference proteome</keyword>
<evidence type="ECO:0000313" key="15">
    <source>
        <dbReference type="Proteomes" id="UP001304300"/>
    </source>
</evidence>
<evidence type="ECO:0000256" key="10">
    <source>
        <dbReference type="NCBIfam" id="TIGR00767"/>
    </source>
</evidence>
<feature type="binding site" evidence="9">
    <location>
        <begin position="436"/>
        <end position="441"/>
    </location>
    <ligand>
        <name>ATP</name>
        <dbReference type="ChEBI" id="CHEBI:30616"/>
    </ligand>
</feature>
<dbReference type="AlphaFoldDB" id="A0AAQ3LFQ2"/>
<evidence type="ECO:0000256" key="9">
    <source>
        <dbReference type="HAMAP-Rule" id="MF_01884"/>
    </source>
</evidence>
<dbReference type="InterPro" id="IPR011113">
    <property type="entry name" value="Rho_RNA-bd"/>
</dbReference>
<evidence type="ECO:0000313" key="14">
    <source>
        <dbReference type="EMBL" id="WOO43734.1"/>
    </source>
</evidence>
<keyword evidence="8 9" id="KW-0804">Transcription</keyword>
<feature type="compositionally biased region" description="Basic residues" evidence="12">
    <location>
        <begin position="7"/>
        <end position="41"/>
    </location>
</feature>
<feature type="compositionally biased region" description="Basic and acidic residues" evidence="12">
    <location>
        <begin position="105"/>
        <end position="122"/>
    </location>
</feature>
<evidence type="ECO:0000256" key="3">
    <source>
        <dbReference type="ARBA" id="ARBA00022801"/>
    </source>
</evidence>
<accession>A0AAQ3LFQ2</accession>
<dbReference type="InterPro" id="IPR012340">
    <property type="entry name" value="NA-bd_OB-fold"/>
</dbReference>
<evidence type="ECO:0000256" key="11">
    <source>
        <dbReference type="PROSITE-ProRule" id="PRU01203"/>
    </source>
</evidence>
<dbReference type="InterPro" id="IPR004665">
    <property type="entry name" value="Term_rho"/>
</dbReference>
<dbReference type="GO" id="GO:0008186">
    <property type="term" value="F:ATP-dependent activity, acting on RNA"/>
    <property type="evidence" value="ECO:0007669"/>
    <property type="project" value="UniProtKB-UniRule"/>
</dbReference>
<name>A0AAQ3LFQ2_9BACT</name>
<dbReference type="SUPFAM" id="SSF50249">
    <property type="entry name" value="Nucleic acid-binding proteins"/>
    <property type="match status" value="1"/>
</dbReference>
<evidence type="ECO:0000256" key="8">
    <source>
        <dbReference type="ARBA" id="ARBA00023163"/>
    </source>
</evidence>
<dbReference type="CDD" id="cd01128">
    <property type="entry name" value="rho_factor_C"/>
    <property type="match status" value="1"/>
</dbReference>
<sequence>MDEPAPKKKVARKRAAKKAATKVAKKAAKKATKKAAKKAVKKAAEPPAEASAPVEVPAPAPKPEKEDIPEVFSASPDDIDDYGDVKSRKEREAKEAPVEETPAESGERSEAKGGDESPKQEAQENPSKEGGQQKGGERRHDGSNQGGGRNNRNDRGDRGGNPNDRGNRKNRFDRFKGKKQQHPNQNPNQHQKGNKFKKGGKKSSWQGAAGFAAAADDLDPPSFESLVEWDLFKTEESLDTFISENFDAAAEPLNYNEIYDKTLKELEEAAAEAEVTWDGLPSRSKIVRAFLDKARTDKRPIRVTGTAEILETGYGFLVFERDNLRLKTESPFISAELIKRLGIQRGHKVDALMNAPKEAETCPFVLKVDSLMDRSVEEVQHLTPFTELTPYYPTERIVMESAQGALGKWDNISMRVVDLLSPVGLGQRGLIVAPPRTGKTVLLQGIANAIRVNKPDVHLIILLVDERPEEVTDFKRSVSGAEVVSSTFDESAESHVHAAEMVIEKSRRMVECGKDVIILLDSITRLARAYNTMMPSSGKILSGGVEASALQKPKRFFGSARNIEEGGSLTILGTALVDTGSKMDEVIFEEFKGTGNMELHLDRELSNKRIFPSLSFERSGTRKEELLYHPDEMMKVYALRRAMKGVPSTEAMEMLIGRVKKTKTNAEFLMGMSR</sequence>
<dbReference type="InterPro" id="IPR003593">
    <property type="entry name" value="AAA+_ATPase"/>
</dbReference>
<dbReference type="SUPFAM" id="SSF52540">
    <property type="entry name" value="P-loop containing nucleoside triphosphate hydrolases"/>
    <property type="match status" value="1"/>
</dbReference>
<feature type="binding site" evidence="9">
    <location>
        <position position="467"/>
    </location>
    <ligand>
        <name>ATP</name>
        <dbReference type="ChEBI" id="CHEBI:30616"/>
    </ligand>
</feature>
<evidence type="ECO:0000256" key="2">
    <source>
        <dbReference type="ARBA" id="ARBA00022741"/>
    </source>
</evidence>
<feature type="compositionally biased region" description="Basic and acidic residues" evidence="12">
    <location>
        <begin position="165"/>
        <end position="175"/>
    </location>
</feature>
<comment type="function">
    <text evidence="9">Facilitates transcription termination by a mechanism that involves Rho binding to the nascent RNA, activation of Rho's RNA-dependent ATPase activity, and release of the mRNA from the DNA template.</text>
</comment>
<evidence type="ECO:0000256" key="12">
    <source>
        <dbReference type="SAM" id="MobiDB-lite"/>
    </source>
</evidence>
<dbReference type="GO" id="GO:0004386">
    <property type="term" value="F:helicase activity"/>
    <property type="evidence" value="ECO:0007669"/>
    <property type="project" value="UniProtKB-UniRule"/>
</dbReference>